<dbReference type="SUPFAM" id="SSF58104">
    <property type="entry name" value="Methyl-accepting chemotaxis protein (MCP) signaling domain"/>
    <property type="match status" value="1"/>
</dbReference>
<dbReference type="Pfam" id="PF02743">
    <property type="entry name" value="dCache_1"/>
    <property type="match status" value="1"/>
</dbReference>
<keyword evidence="5 10" id="KW-1133">Transmembrane helix</keyword>
<protein>
    <submittedName>
        <fullName evidence="13">Chemotaxis protein</fullName>
    </submittedName>
</protein>
<comment type="subcellular location">
    <subcellularLocation>
        <location evidence="1">Cell membrane</location>
        <topology evidence="1">Multi-pass membrane protein</topology>
    </subcellularLocation>
</comment>
<gene>
    <name evidence="14" type="ORF">BI344_15160</name>
    <name evidence="13" type="ORF">BI347_14155</name>
</gene>
<dbReference type="GO" id="GO:0007165">
    <property type="term" value="P:signal transduction"/>
    <property type="evidence" value="ECO:0007669"/>
    <property type="project" value="UniProtKB-KW"/>
</dbReference>
<comment type="similarity">
    <text evidence="8">Belongs to the methyl-accepting chemotaxis (MCP) protein family.</text>
</comment>
<name>A0A1S1X4Y0_9NEIS</name>
<proteinExistence type="inferred from homology"/>
<dbReference type="InterPro" id="IPR003660">
    <property type="entry name" value="HAMP_dom"/>
</dbReference>
<evidence type="ECO:0000256" key="7">
    <source>
        <dbReference type="ARBA" id="ARBA00023224"/>
    </source>
</evidence>
<evidence type="ECO:0000256" key="10">
    <source>
        <dbReference type="SAM" id="Phobius"/>
    </source>
</evidence>
<keyword evidence="4 10" id="KW-0812">Transmembrane</keyword>
<keyword evidence="6 10" id="KW-0472">Membrane</keyword>
<dbReference type="AlphaFoldDB" id="A0A1S1X4Y0"/>
<dbReference type="CDD" id="cd11386">
    <property type="entry name" value="MCP_signal"/>
    <property type="match status" value="1"/>
</dbReference>
<dbReference type="PROSITE" id="PS50111">
    <property type="entry name" value="CHEMOTAXIS_TRANSDUC_2"/>
    <property type="match status" value="1"/>
</dbReference>
<keyword evidence="3" id="KW-0145">Chemotaxis</keyword>
<dbReference type="GO" id="GO:0004888">
    <property type="term" value="F:transmembrane signaling receptor activity"/>
    <property type="evidence" value="ECO:0007669"/>
    <property type="project" value="InterPro"/>
</dbReference>
<organism evidence="13 15">
    <name type="scientific">Chromobacterium sphagni</name>
    <dbReference type="NCBI Taxonomy" id="1903179"/>
    <lineage>
        <taxon>Bacteria</taxon>
        <taxon>Pseudomonadati</taxon>
        <taxon>Pseudomonadota</taxon>
        <taxon>Betaproteobacteria</taxon>
        <taxon>Neisseriales</taxon>
        <taxon>Chromobacteriaceae</taxon>
        <taxon>Chromobacterium</taxon>
    </lineage>
</organism>
<feature type="transmembrane region" description="Helical" evidence="10">
    <location>
        <begin position="15"/>
        <end position="39"/>
    </location>
</feature>
<sequence>MSHAQQQWGRLSTRIILVAAGAISIAFAAMIALIAHLNYSAAINTGYQLASEQAGSYAKDAENTLSQGFLLPQHLADAIAGVKRGGKPDRKQADNIILQLLDHAPQSIGLWMLWEPNAFDGDDNAFRLDWPRHDPTGRYEPYITKNPQGKAQMDVMMSADRIKDFPKFKDHPESYQPDYEKPGWGDFYYVPKQRGRDTITEPYPYEVQGKKVLESSLAVVIKDDAGKMLGVSATDVALDQLQKSFGQIRLYQTGFIRILSEGGTYVVHPQAEQLGKAVAKDDALAGHLADIKKGEDFVYEDGGFTHFFHPIKIADTGQFWTLGISVPTSAITDGARKEMLTAIAIGALALALILLLLTIVIRTQTRPLKHLAETMEQLAEGGGDLTTRIAIANRDEIGRTASAFNRLLDSLRDMFVNVREQSRQLSDAAARLSGSATQVHDASAQQSDAATASAASVEQVTVGAQHIASTAQQAGDIARETGEMTEQSVAKVKRVTSEIQRMTDSMHELADRMSGLGERSNEVTTIVGVIKDIADQTNLLALNAAIEAARAGELGRGFAVVADEVRNLAGRTAEATIQITRIVEAISSETRQAVGDVQRSSQQVDLSVGIAEEANQAMREVQGYNQQLVTSIVDIAAATREQSSASLEIAQNVERISSMAQNNNQVVSEVSQAVRQLRELSSGLEQLVSHFKL</sequence>
<dbReference type="InterPro" id="IPR033479">
    <property type="entry name" value="dCache_1"/>
</dbReference>
<dbReference type="CDD" id="cd12913">
    <property type="entry name" value="PDC1_MCP_like"/>
    <property type="match status" value="1"/>
</dbReference>
<dbReference type="PRINTS" id="PR00260">
    <property type="entry name" value="CHEMTRNSDUCR"/>
</dbReference>
<dbReference type="SMART" id="SM00283">
    <property type="entry name" value="MA"/>
    <property type="match status" value="1"/>
</dbReference>
<feature type="domain" description="Methyl-accepting transducer" evidence="11">
    <location>
        <begin position="421"/>
        <end position="657"/>
    </location>
</feature>
<keyword evidence="2" id="KW-1003">Cell membrane</keyword>
<evidence type="ECO:0000256" key="6">
    <source>
        <dbReference type="ARBA" id="ARBA00023136"/>
    </source>
</evidence>
<dbReference type="RefSeq" id="WP_071112477.1">
    <property type="nucleotide sequence ID" value="NZ_MKCS01000001.1"/>
</dbReference>
<feature type="transmembrane region" description="Helical" evidence="10">
    <location>
        <begin position="339"/>
        <end position="361"/>
    </location>
</feature>
<evidence type="ECO:0000256" key="5">
    <source>
        <dbReference type="ARBA" id="ARBA00022989"/>
    </source>
</evidence>
<evidence type="ECO:0000256" key="8">
    <source>
        <dbReference type="ARBA" id="ARBA00029447"/>
    </source>
</evidence>
<dbReference type="CDD" id="cd06225">
    <property type="entry name" value="HAMP"/>
    <property type="match status" value="1"/>
</dbReference>
<dbReference type="CDD" id="cd12912">
    <property type="entry name" value="PDC2_MCP_like"/>
    <property type="match status" value="1"/>
</dbReference>
<evidence type="ECO:0000313" key="15">
    <source>
        <dbReference type="Proteomes" id="UP000180088"/>
    </source>
</evidence>
<dbReference type="PANTHER" id="PTHR32089:SF112">
    <property type="entry name" value="LYSOZYME-LIKE PROTEIN-RELATED"/>
    <property type="match status" value="1"/>
</dbReference>
<evidence type="ECO:0000256" key="2">
    <source>
        <dbReference type="ARBA" id="ARBA00022475"/>
    </source>
</evidence>
<dbReference type="Pfam" id="PF00672">
    <property type="entry name" value="HAMP"/>
    <property type="match status" value="1"/>
</dbReference>
<dbReference type="Gene3D" id="1.10.287.950">
    <property type="entry name" value="Methyl-accepting chemotaxis protein"/>
    <property type="match status" value="1"/>
</dbReference>
<dbReference type="EMBL" id="MKCT01000016">
    <property type="protein sequence ID" value="OHX20600.1"/>
    <property type="molecule type" value="Genomic_DNA"/>
</dbReference>
<dbReference type="OrthoDB" id="8576332at2"/>
<accession>A0A1S1X4Y0</accession>
<keyword evidence="16" id="KW-1185">Reference proteome</keyword>
<dbReference type="EMBL" id="MKCS01000001">
    <property type="protein sequence ID" value="OHX14522.1"/>
    <property type="molecule type" value="Genomic_DNA"/>
</dbReference>
<dbReference type="GO" id="GO:0006935">
    <property type="term" value="P:chemotaxis"/>
    <property type="evidence" value="ECO:0007669"/>
    <property type="project" value="UniProtKB-KW"/>
</dbReference>
<evidence type="ECO:0000256" key="1">
    <source>
        <dbReference type="ARBA" id="ARBA00004651"/>
    </source>
</evidence>
<dbReference type="Proteomes" id="UP000180088">
    <property type="component" value="Unassembled WGS sequence"/>
</dbReference>
<dbReference type="InterPro" id="IPR004089">
    <property type="entry name" value="MCPsignal_dom"/>
</dbReference>
<evidence type="ECO:0000259" key="11">
    <source>
        <dbReference type="PROSITE" id="PS50111"/>
    </source>
</evidence>
<dbReference type="PROSITE" id="PS50885">
    <property type="entry name" value="HAMP"/>
    <property type="match status" value="1"/>
</dbReference>
<dbReference type="Gene3D" id="3.30.450.20">
    <property type="entry name" value="PAS domain"/>
    <property type="match status" value="2"/>
</dbReference>
<evidence type="ECO:0000256" key="9">
    <source>
        <dbReference type="PROSITE-ProRule" id="PRU00284"/>
    </source>
</evidence>
<evidence type="ECO:0000313" key="13">
    <source>
        <dbReference type="EMBL" id="OHX14522.1"/>
    </source>
</evidence>
<evidence type="ECO:0000256" key="3">
    <source>
        <dbReference type="ARBA" id="ARBA00022500"/>
    </source>
</evidence>
<reference evidence="15 16" key="1">
    <citation type="submission" date="2016-09" db="EMBL/GenBank/DDBJ databases">
        <title>Chromobacterium muskegensis sp. nov., an insecticidal bacterium isolated from Sphagnum bogs.</title>
        <authorList>
            <person name="Sparks M.E."/>
            <person name="Blackburn M.B."/>
            <person name="Gundersen-Rindal D.E."/>
            <person name="Mitchell A."/>
            <person name="Farrar R."/>
            <person name="Kuhar D."/>
        </authorList>
    </citation>
    <scope>NUCLEOTIDE SEQUENCE [LARGE SCALE GENOMIC DNA]</scope>
    <source>
        <strain evidence="14 16">14B-1</strain>
        <strain evidence="13 15">37-2</strain>
    </source>
</reference>
<evidence type="ECO:0000259" key="12">
    <source>
        <dbReference type="PROSITE" id="PS50885"/>
    </source>
</evidence>
<evidence type="ECO:0000313" key="14">
    <source>
        <dbReference type="EMBL" id="OHX20600.1"/>
    </source>
</evidence>
<dbReference type="GO" id="GO:0005886">
    <property type="term" value="C:plasma membrane"/>
    <property type="evidence" value="ECO:0007669"/>
    <property type="project" value="UniProtKB-SubCell"/>
</dbReference>
<dbReference type="FunFam" id="1.10.287.950:FF:000001">
    <property type="entry name" value="Methyl-accepting chemotaxis sensory transducer"/>
    <property type="match status" value="1"/>
</dbReference>
<comment type="caution">
    <text evidence="13">The sequence shown here is derived from an EMBL/GenBank/DDBJ whole genome shotgun (WGS) entry which is preliminary data.</text>
</comment>
<dbReference type="InterPro" id="IPR004090">
    <property type="entry name" value="Chemotax_Me-accpt_rcpt"/>
</dbReference>
<dbReference type="STRING" id="1903179.BI347_14155"/>
<dbReference type="Proteomes" id="UP000180280">
    <property type="component" value="Unassembled WGS sequence"/>
</dbReference>
<dbReference type="SMART" id="SM00304">
    <property type="entry name" value="HAMP"/>
    <property type="match status" value="1"/>
</dbReference>
<evidence type="ECO:0000256" key="4">
    <source>
        <dbReference type="ARBA" id="ARBA00022692"/>
    </source>
</evidence>
<dbReference type="Pfam" id="PF00015">
    <property type="entry name" value="MCPsignal"/>
    <property type="match status" value="1"/>
</dbReference>
<evidence type="ECO:0000313" key="16">
    <source>
        <dbReference type="Proteomes" id="UP000180280"/>
    </source>
</evidence>
<dbReference type="PANTHER" id="PTHR32089">
    <property type="entry name" value="METHYL-ACCEPTING CHEMOTAXIS PROTEIN MCPB"/>
    <property type="match status" value="1"/>
</dbReference>
<keyword evidence="7 9" id="KW-0807">Transducer</keyword>
<feature type="domain" description="HAMP" evidence="12">
    <location>
        <begin position="362"/>
        <end position="416"/>
    </location>
</feature>